<dbReference type="SUPFAM" id="SSF53448">
    <property type="entry name" value="Nucleotide-diphospho-sugar transferases"/>
    <property type="match status" value="1"/>
</dbReference>
<dbReference type="Pfam" id="PF00535">
    <property type="entry name" value="Glycos_transf_2"/>
    <property type="match status" value="1"/>
</dbReference>
<gene>
    <name evidence="6" type="ORF">PYK22_01197</name>
</gene>
<evidence type="ECO:0000256" key="4">
    <source>
        <dbReference type="SAM" id="Phobius"/>
    </source>
</evidence>
<dbReference type="CDD" id="cd02525">
    <property type="entry name" value="Succinoglycan_BP_ExoA"/>
    <property type="match status" value="1"/>
</dbReference>
<dbReference type="GO" id="GO:0016757">
    <property type="term" value="F:glycosyltransferase activity"/>
    <property type="evidence" value="ECO:0007669"/>
    <property type="project" value="UniProtKB-KW"/>
</dbReference>
<dbReference type="Proteomes" id="UP000031518">
    <property type="component" value="Unassembled WGS sequence"/>
</dbReference>
<feature type="transmembrane region" description="Helical" evidence="4">
    <location>
        <begin position="307"/>
        <end position="327"/>
    </location>
</feature>
<keyword evidence="3 6" id="KW-0808">Transferase</keyword>
<evidence type="ECO:0000256" key="3">
    <source>
        <dbReference type="ARBA" id="ARBA00022679"/>
    </source>
</evidence>
<reference evidence="6 7" key="1">
    <citation type="submission" date="2013-12" db="EMBL/GenBank/DDBJ databases">
        <authorList>
            <person name="Stott M."/>
        </authorList>
    </citation>
    <scope>NUCLEOTIDE SEQUENCE [LARGE SCALE GENOMIC DNA]</scope>
    <source>
        <strain evidence="6 7">K22</strain>
    </source>
</reference>
<dbReference type="InterPro" id="IPR001173">
    <property type="entry name" value="Glyco_trans_2-like"/>
</dbReference>
<keyword evidence="4" id="KW-1133">Transmembrane helix</keyword>
<dbReference type="AlphaFoldDB" id="A0A0B6WY32"/>
<keyword evidence="4" id="KW-0472">Membrane</keyword>
<evidence type="ECO:0000313" key="6">
    <source>
        <dbReference type="EMBL" id="CDM65199.1"/>
    </source>
</evidence>
<comment type="similarity">
    <text evidence="1">Belongs to the glycosyltransferase 2 family.</text>
</comment>
<organism evidence="6 7">
    <name type="scientific">Pyrinomonas methylaliphatogenes</name>
    <dbReference type="NCBI Taxonomy" id="454194"/>
    <lineage>
        <taxon>Bacteria</taxon>
        <taxon>Pseudomonadati</taxon>
        <taxon>Acidobacteriota</taxon>
        <taxon>Blastocatellia</taxon>
        <taxon>Blastocatellales</taxon>
        <taxon>Pyrinomonadaceae</taxon>
        <taxon>Pyrinomonas</taxon>
    </lineage>
</organism>
<dbReference type="PANTHER" id="PTHR43630:SF1">
    <property type="entry name" value="POLY-BETA-1,6-N-ACETYL-D-GLUCOSAMINE SYNTHASE"/>
    <property type="match status" value="1"/>
</dbReference>
<dbReference type="RefSeq" id="WP_041975230.1">
    <property type="nucleotide sequence ID" value="NZ_CBXV010000004.1"/>
</dbReference>
<name>A0A0B6WY32_9BACT</name>
<sequence>MRNPARENDWPLVTVIMPVRNEARFIARSLGAVLNQDYPPERLQIIVVDGMSTDGTREKVERLRRRGVDLCLIDNPGVIVPTGLNAALRLAKGEVIVRVDGHCEIAPDYVRRCVAHLESGEADGVGGPLETVGTGIVAQAIARAMSSPFGVGGSAFRTVRDRALYVDTIAFPAYTRRIVEMAGPFDEELVRNQDDEYNYRLRKLGARLLLAPDVRARYYSRSSFRSLWRQYLQYGYWKVRVLQKHPAQMRWRQFVPPLFVFAIAVASILAPFDGGSSLMTLGLVYSASAIACALYEGRSYPTLMPLVALAFATMHLAYGIGFWVGLIKFRRLWRPYDAEGSVHGSIRG</sequence>
<dbReference type="STRING" id="454194.PYK22_01197"/>
<dbReference type="OrthoDB" id="396512at2"/>
<proteinExistence type="inferred from homology"/>
<accession>A0A0B6WY32</accession>
<keyword evidence="2" id="KW-0328">Glycosyltransferase</keyword>
<dbReference type="InterPro" id="IPR029044">
    <property type="entry name" value="Nucleotide-diphossugar_trans"/>
</dbReference>
<evidence type="ECO:0000256" key="1">
    <source>
        <dbReference type="ARBA" id="ARBA00006739"/>
    </source>
</evidence>
<keyword evidence="4" id="KW-0812">Transmembrane</keyword>
<reference evidence="6 7" key="2">
    <citation type="submission" date="2015-01" db="EMBL/GenBank/DDBJ databases">
        <title>Complete genome sequence of Pyrinomonas methylaliphatogenes type strain K22T.</title>
        <authorList>
            <person name="Lee K.C.Y."/>
            <person name="Power J.F."/>
            <person name="Dunfield P.F."/>
            <person name="Morgan X.C."/>
            <person name="Huttenhower C."/>
            <person name="Stott M.B."/>
        </authorList>
    </citation>
    <scope>NUCLEOTIDE SEQUENCE [LARGE SCALE GENOMIC DNA]</scope>
    <source>
        <strain evidence="6 7">K22</strain>
    </source>
</reference>
<dbReference type="PANTHER" id="PTHR43630">
    <property type="entry name" value="POLY-BETA-1,6-N-ACETYL-D-GLUCOSAMINE SYNTHASE"/>
    <property type="match status" value="1"/>
</dbReference>
<evidence type="ECO:0000256" key="2">
    <source>
        <dbReference type="ARBA" id="ARBA00022676"/>
    </source>
</evidence>
<protein>
    <submittedName>
        <fullName evidence="6">Glycosyl transferase</fullName>
    </submittedName>
</protein>
<feature type="domain" description="Glycosyltransferase 2-like" evidence="5">
    <location>
        <begin position="14"/>
        <end position="136"/>
    </location>
</feature>
<keyword evidence="7" id="KW-1185">Reference proteome</keyword>
<dbReference type="Gene3D" id="3.90.550.10">
    <property type="entry name" value="Spore Coat Polysaccharide Biosynthesis Protein SpsA, Chain A"/>
    <property type="match status" value="1"/>
</dbReference>
<evidence type="ECO:0000313" key="7">
    <source>
        <dbReference type="Proteomes" id="UP000031518"/>
    </source>
</evidence>
<evidence type="ECO:0000259" key="5">
    <source>
        <dbReference type="Pfam" id="PF00535"/>
    </source>
</evidence>
<feature type="transmembrane region" description="Helical" evidence="4">
    <location>
        <begin position="254"/>
        <end position="272"/>
    </location>
</feature>
<dbReference type="EMBL" id="CBXV010000004">
    <property type="protein sequence ID" value="CDM65199.1"/>
    <property type="molecule type" value="Genomic_DNA"/>
</dbReference>